<dbReference type="Gene3D" id="3.30.710.10">
    <property type="entry name" value="Potassium Channel Kv1.1, Chain A"/>
    <property type="match status" value="1"/>
</dbReference>
<feature type="domain" description="BTB" evidence="1">
    <location>
        <begin position="31"/>
        <end position="105"/>
    </location>
</feature>
<dbReference type="AlphaFoldDB" id="A0A0C3FRY7"/>
<dbReference type="InterPro" id="IPR000210">
    <property type="entry name" value="BTB/POZ_dom"/>
</dbReference>
<evidence type="ECO:0000259" key="1">
    <source>
        <dbReference type="PROSITE" id="PS50097"/>
    </source>
</evidence>
<organism evidence="2 3">
    <name type="scientific">Piloderma croceum (strain F 1598)</name>
    <dbReference type="NCBI Taxonomy" id="765440"/>
    <lineage>
        <taxon>Eukaryota</taxon>
        <taxon>Fungi</taxon>
        <taxon>Dikarya</taxon>
        <taxon>Basidiomycota</taxon>
        <taxon>Agaricomycotina</taxon>
        <taxon>Agaricomycetes</taxon>
        <taxon>Agaricomycetidae</taxon>
        <taxon>Atheliales</taxon>
        <taxon>Atheliaceae</taxon>
        <taxon>Piloderma</taxon>
    </lineage>
</organism>
<reference evidence="2 3" key="1">
    <citation type="submission" date="2014-04" db="EMBL/GenBank/DDBJ databases">
        <authorList>
            <consortium name="DOE Joint Genome Institute"/>
            <person name="Kuo A."/>
            <person name="Tarkka M."/>
            <person name="Buscot F."/>
            <person name="Kohler A."/>
            <person name="Nagy L.G."/>
            <person name="Floudas D."/>
            <person name="Copeland A."/>
            <person name="Barry K.W."/>
            <person name="Cichocki N."/>
            <person name="Veneault-Fourrey C."/>
            <person name="LaButti K."/>
            <person name="Lindquist E.A."/>
            <person name="Lipzen A."/>
            <person name="Lundell T."/>
            <person name="Morin E."/>
            <person name="Murat C."/>
            <person name="Sun H."/>
            <person name="Tunlid A."/>
            <person name="Henrissat B."/>
            <person name="Grigoriev I.V."/>
            <person name="Hibbett D.S."/>
            <person name="Martin F."/>
            <person name="Nordberg H.P."/>
            <person name="Cantor M.N."/>
            <person name="Hua S.X."/>
        </authorList>
    </citation>
    <scope>NUCLEOTIDE SEQUENCE [LARGE SCALE GENOMIC DNA]</scope>
    <source>
        <strain evidence="2 3">F 1598</strain>
    </source>
</reference>
<evidence type="ECO:0000313" key="3">
    <source>
        <dbReference type="Proteomes" id="UP000054166"/>
    </source>
</evidence>
<dbReference type="SUPFAM" id="SSF54695">
    <property type="entry name" value="POZ domain"/>
    <property type="match status" value="1"/>
</dbReference>
<reference evidence="3" key="2">
    <citation type="submission" date="2015-01" db="EMBL/GenBank/DDBJ databases">
        <title>Evolutionary Origins and Diversification of the Mycorrhizal Mutualists.</title>
        <authorList>
            <consortium name="DOE Joint Genome Institute"/>
            <consortium name="Mycorrhizal Genomics Consortium"/>
            <person name="Kohler A."/>
            <person name="Kuo A."/>
            <person name="Nagy L.G."/>
            <person name="Floudas D."/>
            <person name="Copeland A."/>
            <person name="Barry K.W."/>
            <person name="Cichocki N."/>
            <person name="Veneault-Fourrey C."/>
            <person name="LaButti K."/>
            <person name="Lindquist E.A."/>
            <person name="Lipzen A."/>
            <person name="Lundell T."/>
            <person name="Morin E."/>
            <person name="Murat C."/>
            <person name="Riley R."/>
            <person name="Ohm R."/>
            <person name="Sun H."/>
            <person name="Tunlid A."/>
            <person name="Henrissat B."/>
            <person name="Grigoriev I.V."/>
            <person name="Hibbett D.S."/>
            <person name="Martin F."/>
        </authorList>
    </citation>
    <scope>NUCLEOTIDE SEQUENCE [LARGE SCALE GENOMIC DNA]</scope>
    <source>
        <strain evidence="3">F 1598</strain>
    </source>
</reference>
<dbReference type="Pfam" id="PF00651">
    <property type="entry name" value="BTB"/>
    <property type="match status" value="1"/>
</dbReference>
<dbReference type="EMBL" id="KN832994">
    <property type="protein sequence ID" value="KIM82519.1"/>
    <property type="molecule type" value="Genomic_DNA"/>
</dbReference>
<name>A0A0C3FRY7_PILCF</name>
<dbReference type="Proteomes" id="UP000054166">
    <property type="component" value="Unassembled WGS sequence"/>
</dbReference>
<dbReference type="HOGENOM" id="CLU_047592_2_0_1"/>
<protein>
    <recommendedName>
        <fullName evidence="1">BTB domain-containing protein</fullName>
    </recommendedName>
</protein>
<dbReference type="OrthoDB" id="2367075at2759"/>
<dbReference type="InParanoid" id="A0A0C3FRY7"/>
<sequence length="226" mass="26088">MDDPQKHAHQQAHTEPDSKPVIRRDESFYFVDIVFLVEGCLFKVPRAYFERDSEVFCALFQLPLAQDTPIEGSSDQKPLRLEGIKEDDFRQLLRVMYPRHAGQQDVMSAMEWTSVLKLSTMWNFEDLRDLAIHNMTQLSLDPVERAALASEYNIDEWLLPALNELAQREEPIGIEEANRLGWETALQIAAVRESFIAWNEKVAFGPRGARKQIDFTGRIRAILDIQ</sequence>
<gene>
    <name evidence="2" type="ORF">PILCRDRAFT_820377</name>
</gene>
<dbReference type="InterPro" id="IPR011333">
    <property type="entry name" value="SKP1/BTB/POZ_sf"/>
</dbReference>
<accession>A0A0C3FRY7</accession>
<evidence type="ECO:0000313" key="2">
    <source>
        <dbReference type="EMBL" id="KIM82519.1"/>
    </source>
</evidence>
<dbReference type="STRING" id="765440.A0A0C3FRY7"/>
<keyword evidence="3" id="KW-1185">Reference proteome</keyword>
<proteinExistence type="predicted"/>
<dbReference type="PROSITE" id="PS50097">
    <property type="entry name" value="BTB"/>
    <property type="match status" value="1"/>
</dbReference>